<evidence type="ECO:0000313" key="4">
    <source>
        <dbReference type="Proteomes" id="UP000001555"/>
    </source>
</evidence>
<keyword evidence="1" id="KW-0472">Membrane</keyword>
<accession>B7P887</accession>
<name>B7P887_IXOSC</name>
<organism>
    <name type="scientific">Ixodes scapularis</name>
    <name type="common">Black-legged tick</name>
    <name type="synonym">Deer tick</name>
    <dbReference type="NCBI Taxonomy" id="6945"/>
    <lineage>
        <taxon>Eukaryota</taxon>
        <taxon>Metazoa</taxon>
        <taxon>Ecdysozoa</taxon>
        <taxon>Arthropoda</taxon>
        <taxon>Chelicerata</taxon>
        <taxon>Arachnida</taxon>
        <taxon>Acari</taxon>
        <taxon>Parasitiformes</taxon>
        <taxon>Ixodida</taxon>
        <taxon>Ixodoidea</taxon>
        <taxon>Ixodidae</taxon>
        <taxon>Ixodinae</taxon>
        <taxon>Ixodes</taxon>
    </lineage>
</organism>
<feature type="transmembrane region" description="Helical" evidence="1">
    <location>
        <begin position="12"/>
        <end position="45"/>
    </location>
</feature>
<dbReference type="EMBL" id="ABJB010449309">
    <property type="status" value="NOT_ANNOTATED_CDS"/>
    <property type="molecule type" value="Genomic_DNA"/>
</dbReference>
<dbReference type="EMBL" id="ABJB010200694">
    <property type="status" value="NOT_ANNOTATED_CDS"/>
    <property type="molecule type" value="Genomic_DNA"/>
</dbReference>
<dbReference type="Proteomes" id="UP000001555">
    <property type="component" value="Unassembled WGS sequence"/>
</dbReference>
<dbReference type="VEuPathDB" id="VectorBase:ISCW017397"/>
<dbReference type="InParanoid" id="B7P887"/>
<dbReference type="EMBL" id="ABJB010870958">
    <property type="status" value="NOT_ANNOTATED_CDS"/>
    <property type="molecule type" value="Genomic_DNA"/>
</dbReference>
<dbReference type="PaxDb" id="6945-B7P887"/>
<dbReference type="EMBL" id="ABJB010733502">
    <property type="status" value="NOT_ANNOTATED_CDS"/>
    <property type="molecule type" value="Genomic_DNA"/>
</dbReference>
<keyword evidence="4" id="KW-1185">Reference proteome</keyword>
<reference evidence="3" key="2">
    <citation type="submission" date="2020-05" db="UniProtKB">
        <authorList>
            <consortium name="EnsemblMetazoa"/>
        </authorList>
    </citation>
    <scope>IDENTIFICATION</scope>
    <source>
        <strain evidence="3">wikel</strain>
    </source>
</reference>
<dbReference type="EnsemblMetazoa" id="ISCW017397-RA">
    <property type="protein sequence ID" value="ISCW017397-PA"/>
    <property type="gene ID" value="ISCW017397"/>
</dbReference>
<evidence type="ECO:0000313" key="3">
    <source>
        <dbReference type="EnsemblMetazoa" id="ISCW017397-PA"/>
    </source>
</evidence>
<dbReference type="EMBL" id="DS656406">
    <property type="protein sequence ID" value="EEC02809.1"/>
    <property type="molecule type" value="Genomic_DNA"/>
</dbReference>
<protein>
    <submittedName>
        <fullName evidence="2 3">Uncharacterized protein</fullName>
    </submittedName>
</protein>
<evidence type="ECO:0000256" key="1">
    <source>
        <dbReference type="SAM" id="Phobius"/>
    </source>
</evidence>
<dbReference type="EMBL" id="ABJB010167422">
    <property type="status" value="NOT_ANNOTATED_CDS"/>
    <property type="molecule type" value="Genomic_DNA"/>
</dbReference>
<feature type="non-terminal residue" evidence="2">
    <location>
        <position position="66"/>
    </location>
</feature>
<dbReference type="HOGENOM" id="CLU_2838504_0_0_1"/>
<dbReference type="EMBL" id="ABJB010981450">
    <property type="status" value="NOT_ANNOTATED_CDS"/>
    <property type="molecule type" value="Genomic_DNA"/>
</dbReference>
<reference evidence="2 4" key="1">
    <citation type="submission" date="2008-03" db="EMBL/GenBank/DDBJ databases">
        <title>Annotation of Ixodes scapularis.</title>
        <authorList>
            <consortium name="Ixodes scapularis Genome Project Consortium"/>
            <person name="Caler E."/>
            <person name="Hannick L.I."/>
            <person name="Bidwell S."/>
            <person name="Joardar V."/>
            <person name="Thiagarajan M."/>
            <person name="Amedeo P."/>
            <person name="Galinsky K.J."/>
            <person name="Schobel S."/>
            <person name="Inman J."/>
            <person name="Hostetler J."/>
            <person name="Miller J."/>
            <person name="Hammond M."/>
            <person name="Megy K."/>
            <person name="Lawson D."/>
            <person name="Kodira C."/>
            <person name="Sutton G."/>
            <person name="Meyer J."/>
            <person name="Hill C.A."/>
            <person name="Birren B."/>
            <person name="Nene V."/>
            <person name="Collins F."/>
            <person name="Alarcon-Chaidez F."/>
            <person name="Wikel S."/>
            <person name="Strausberg R."/>
        </authorList>
    </citation>
    <scope>NUCLEOTIDE SEQUENCE [LARGE SCALE GENOMIC DNA]</scope>
    <source>
        <strain evidence="4">Wikel</strain>
        <strain evidence="2">Wikel colony</strain>
    </source>
</reference>
<sequence>AQARVGCMNGESVCVCIFAVFTISFCSLCLCVCLVACLFVCLFIFYYNLCVCVCVSVRACARGGGG</sequence>
<keyword evidence="1" id="KW-0812">Transmembrane</keyword>
<dbReference type="AlphaFoldDB" id="B7P887"/>
<gene>
    <name evidence="2" type="ORF">IscW_ISCW017397</name>
</gene>
<dbReference type="EMBL" id="ABJB010191280">
    <property type="status" value="NOT_ANNOTATED_CDS"/>
    <property type="molecule type" value="Genomic_DNA"/>
</dbReference>
<feature type="non-terminal residue" evidence="2">
    <location>
        <position position="1"/>
    </location>
</feature>
<keyword evidence="1" id="KW-1133">Transmembrane helix</keyword>
<dbReference type="EMBL" id="ABJB010058172">
    <property type="status" value="NOT_ANNOTATED_CDS"/>
    <property type="molecule type" value="Genomic_DNA"/>
</dbReference>
<proteinExistence type="predicted"/>
<evidence type="ECO:0000313" key="2">
    <source>
        <dbReference type="EMBL" id="EEC02809.1"/>
    </source>
</evidence>